<dbReference type="InterPro" id="IPR000917">
    <property type="entry name" value="Sulfatase_N"/>
</dbReference>
<keyword evidence="7" id="KW-1185">Reference proteome</keyword>
<evidence type="ECO:0000259" key="5">
    <source>
        <dbReference type="Pfam" id="PF12411"/>
    </source>
</evidence>
<comment type="caution">
    <text evidence="6">The sequence shown here is derived from an EMBL/GenBank/DDBJ whole genome shotgun (WGS) entry which is preliminary data.</text>
</comment>
<dbReference type="EMBL" id="JASNJD010000006">
    <property type="protein sequence ID" value="MDK3018117.1"/>
    <property type="molecule type" value="Genomic_DNA"/>
</dbReference>
<dbReference type="SUPFAM" id="SSF53649">
    <property type="entry name" value="Alkaline phosphatase-like"/>
    <property type="match status" value="1"/>
</dbReference>
<keyword evidence="2" id="KW-0479">Metal-binding</keyword>
<evidence type="ECO:0000259" key="4">
    <source>
        <dbReference type="Pfam" id="PF00884"/>
    </source>
</evidence>
<dbReference type="GO" id="GO:0047753">
    <property type="term" value="F:choline-sulfatase activity"/>
    <property type="evidence" value="ECO:0007669"/>
    <property type="project" value="UniProtKB-EC"/>
</dbReference>
<dbReference type="RefSeq" id="WP_284480926.1">
    <property type="nucleotide sequence ID" value="NZ_JASNJD010000006.1"/>
</dbReference>
<sequence length="502" mass="57202">MTRPNILILMVDQLNGTLFPDGPVDWLHVPNLRKLAARSTCFANAYTASPLCAPGRASFMSGQLPSRSGVYDNAAEFRSDIPTYAHHLRRAGYYTCLSGKMHFVGPDQLHGFEERLTTDIYPADFGWTPDYRKPGERIDWWYHNMGSVTGAGVAEITNQLEYDDEVAYHAKAKLYDLARGKDDRPWCVTVSFTHPHDPYVARKKYWDLYADCDHLQPEIPAIPYEEQDPHSKRIFDANDWHSFDITPRDIERSRRAYFANISYLDDKIGEILQVLEDTRQEAIVVFLSDHGDMLGERGLWFKMNFYEGSARVPLMISAPDLPAVRIETPVSTLDVSPTLAALAGVPLDEVAPWIDGEDLGPLARGARRDSPVALEYAAEASDAPLICLRQGRWKYTRCVLDPEQLFDLESDPFELSNLASDPAHAATLAEFRAMADARWELDRFDADVRASQARRWVVYEALRQGGYYPWDYQPLQQASERFMRNHMDLNVLEEGQRFPRGE</sequence>
<dbReference type="Pfam" id="PF00884">
    <property type="entry name" value="Sulfatase"/>
    <property type="match status" value="1"/>
</dbReference>
<feature type="domain" description="Sulfatase N-terminal" evidence="4">
    <location>
        <begin position="4"/>
        <end position="345"/>
    </location>
</feature>
<dbReference type="InterPro" id="IPR024607">
    <property type="entry name" value="Sulfatase_CS"/>
</dbReference>
<dbReference type="EC" id="3.1.6.6" evidence="6"/>
<feature type="domain" description="Choline sulfatase enzyme C-terminal" evidence="5">
    <location>
        <begin position="447"/>
        <end position="498"/>
    </location>
</feature>
<evidence type="ECO:0000256" key="3">
    <source>
        <dbReference type="ARBA" id="ARBA00022801"/>
    </source>
</evidence>
<evidence type="ECO:0000313" key="6">
    <source>
        <dbReference type="EMBL" id="MDK3018117.1"/>
    </source>
</evidence>
<dbReference type="PANTHER" id="PTHR45953:SF1">
    <property type="entry name" value="IDURONATE 2-SULFATASE"/>
    <property type="match status" value="1"/>
</dbReference>
<dbReference type="InterPro" id="IPR025863">
    <property type="entry name" value="Choline_sulf_C_dom"/>
</dbReference>
<evidence type="ECO:0000256" key="2">
    <source>
        <dbReference type="ARBA" id="ARBA00022723"/>
    </source>
</evidence>
<dbReference type="NCBIfam" id="TIGR03417">
    <property type="entry name" value="chol_sulfatase"/>
    <property type="match status" value="1"/>
</dbReference>
<dbReference type="CDD" id="cd16032">
    <property type="entry name" value="choline-sulfatase"/>
    <property type="match status" value="1"/>
</dbReference>
<evidence type="ECO:0000313" key="7">
    <source>
        <dbReference type="Proteomes" id="UP001243757"/>
    </source>
</evidence>
<dbReference type="Proteomes" id="UP001243757">
    <property type="component" value="Unassembled WGS sequence"/>
</dbReference>
<gene>
    <name evidence="6" type="primary">betC</name>
    <name evidence="6" type="ORF">QO033_10555</name>
</gene>
<comment type="similarity">
    <text evidence="1">Belongs to the sulfatase family.</text>
</comment>
<dbReference type="PROSITE" id="PS00149">
    <property type="entry name" value="SULFATASE_2"/>
    <property type="match status" value="1"/>
</dbReference>
<dbReference type="Pfam" id="PF12411">
    <property type="entry name" value="Choline_sulf_C"/>
    <property type="match status" value="1"/>
</dbReference>
<dbReference type="InterPro" id="IPR017850">
    <property type="entry name" value="Alkaline_phosphatase_core_sf"/>
</dbReference>
<accession>A0ABT7F0J8</accession>
<proteinExistence type="inferred from homology"/>
<dbReference type="Gene3D" id="3.40.720.10">
    <property type="entry name" value="Alkaline Phosphatase, subunit A"/>
    <property type="match status" value="1"/>
</dbReference>
<organism evidence="6 7">
    <name type="scientific">Pseudodonghicola flavimaris</name>
    <dbReference type="NCBI Taxonomy" id="3050036"/>
    <lineage>
        <taxon>Bacteria</taxon>
        <taxon>Pseudomonadati</taxon>
        <taxon>Pseudomonadota</taxon>
        <taxon>Alphaproteobacteria</taxon>
        <taxon>Rhodobacterales</taxon>
        <taxon>Paracoccaceae</taxon>
        <taxon>Pseudodonghicola</taxon>
    </lineage>
</organism>
<dbReference type="PANTHER" id="PTHR45953">
    <property type="entry name" value="IDURONATE 2-SULFATASE"/>
    <property type="match status" value="1"/>
</dbReference>
<evidence type="ECO:0000256" key="1">
    <source>
        <dbReference type="ARBA" id="ARBA00008779"/>
    </source>
</evidence>
<protein>
    <submittedName>
        <fullName evidence="6">Choline-sulfatase</fullName>
        <ecNumber evidence="6">3.1.6.6</ecNumber>
    </submittedName>
</protein>
<name>A0ABT7F0J8_9RHOB</name>
<reference evidence="6 7" key="1">
    <citation type="submission" date="2023-05" db="EMBL/GenBank/DDBJ databases">
        <title>Pseudodonghicola sp. nov.</title>
        <authorList>
            <person name="Huang J."/>
        </authorList>
    </citation>
    <scope>NUCLEOTIDE SEQUENCE [LARGE SCALE GENOMIC DNA]</scope>
    <source>
        <strain evidence="6 7">IC7</strain>
    </source>
</reference>
<dbReference type="InterPro" id="IPR017785">
    <property type="entry name" value="Choline-sulfatase"/>
</dbReference>
<keyword evidence="3 6" id="KW-0378">Hydrolase</keyword>